<dbReference type="PANTHER" id="PTHR12526">
    <property type="entry name" value="GLYCOSYLTRANSFERASE"/>
    <property type="match status" value="1"/>
</dbReference>
<dbReference type="GO" id="GO:0016757">
    <property type="term" value="F:glycosyltransferase activity"/>
    <property type="evidence" value="ECO:0007669"/>
    <property type="project" value="TreeGrafter"/>
</dbReference>
<dbReference type="SUPFAM" id="SSF53756">
    <property type="entry name" value="UDP-Glycosyltransferase/glycogen phosphorylase"/>
    <property type="match status" value="1"/>
</dbReference>
<keyword evidence="1" id="KW-0808">Transferase</keyword>
<sequence>MRELLYLVHRIPYPPNKGDKIRSYHLLEHLAQHHRVHLGTFIDDEGDWKYIEKVRSLCGETCFINLHPGMARVGSLSGLLCGKPLTLPYYWNSRLQAWVNHVLGTRPVENILIFSSGMAQYVSRVRHIRRIIDFVDIDSDKWMQYSTSAGWPMNWIYRRESRLLLGYEKEIARAFDSATFVSETEANLFHQLLPEAAAKVTHFNNGVDANYFSPQNSYPNPYPEGKRILVFTGAMDYRANVDAVVWFARSVFPAIRAKLPKVEFYIVGARPSDAVAALAAFPGIRVTGFVSDVRPYLAHASLVVAPLRIARGIQNKVLEAMAMEKIVIASPSAAEGIRARREEELVVALDEQDFAHRVISFLQNGAHPGICRAARVRVLEDYSWKNGLGRIDRLLSQPQAV</sequence>
<dbReference type="Proteomes" id="UP000183339">
    <property type="component" value="Unassembled WGS sequence"/>
</dbReference>
<dbReference type="Gene3D" id="3.40.50.2000">
    <property type="entry name" value="Glycogen Phosphorylase B"/>
    <property type="match status" value="2"/>
</dbReference>
<organism evidence="1 2">
    <name type="scientific">Nitrosospira multiformis</name>
    <dbReference type="NCBI Taxonomy" id="1231"/>
    <lineage>
        <taxon>Bacteria</taxon>
        <taxon>Pseudomonadati</taxon>
        <taxon>Pseudomonadota</taxon>
        <taxon>Betaproteobacteria</taxon>
        <taxon>Nitrosomonadales</taxon>
        <taxon>Nitrosomonadaceae</taxon>
        <taxon>Nitrosospira</taxon>
    </lineage>
</organism>
<dbReference type="InterPro" id="IPR017521">
    <property type="entry name" value="Sugar_tfrase_PEP-CTERM_Stp1"/>
</dbReference>
<gene>
    <name evidence="1" type="ORF">SAMN05216412_103157</name>
</gene>
<dbReference type="PANTHER" id="PTHR12526:SF600">
    <property type="entry name" value="GLYCOSYL TRANSFERASE GROUP 1"/>
    <property type="match status" value="1"/>
</dbReference>
<dbReference type="EMBL" id="FOHI01000003">
    <property type="protein sequence ID" value="SET10956.1"/>
    <property type="molecule type" value="Genomic_DNA"/>
</dbReference>
<evidence type="ECO:0000313" key="2">
    <source>
        <dbReference type="Proteomes" id="UP000183339"/>
    </source>
</evidence>
<proteinExistence type="predicted"/>
<dbReference type="AlphaFoldDB" id="A0A1I0BV62"/>
<name>A0A1I0BV62_9PROT</name>
<dbReference type="NCBIfam" id="TIGR03087">
    <property type="entry name" value="stp1"/>
    <property type="match status" value="1"/>
</dbReference>
<evidence type="ECO:0000313" key="1">
    <source>
        <dbReference type="EMBL" id="SET10956.1"/>
    </source>
</evidence>
<accession>A0A1I0BV62</accession>
<dbReference type="OrthoDB" id="9807209at2"/>
<reference evidence="1 2" key="1">
    <citation type="submission" date="2016-10" db="EMBL/GenBank/DDBJ databases">
        <authorList>
            <person name="de Groot N.N."/>
        </authorList>
    </citation>
    <scope>NUCLEOTIDE SEQUENCE [LARGE SCALE GENOMIC DNA]</scope>
    <source>
        <strain evidence="1 2">Nl7</strain>
    </source>
</reference>
<dbReference type="Pfam" id="PF13692">
    <property type="entry name" value="Glyco_trans_1_4"/>
    <property type="match status" value="1"/>
</dbReference>
<protein>
    <submittedName>
        <fullName evidence="1">Sugar transferase, PEP-CTERM/EpsH1 system associated</fullName>
    </submittedName>
</protein>
<dbReference type="CDD" id="cd03801">
    <property type="entry name" value="GT4_PimA-like"/>
    <property type="match status" value="1"/>
</dbReference>
<dbReference type="RefSeq" id="WP_074706121.1">
    <property type="nucleotide sequence ID" value="NZ_FOHI01000003.1"/>
</dbReference>